<name>A0A508ARZ1_9GAMM</name>
<dbReference type="RefSeq" id="WP_141517124.1">
    <property type="nucleotide sequence ID" value="NZ_VICE01000014.1"/>
</dbReference>
<feature type="chain" id="PRO_5021298758" description="DUF2570 domain-containing protein" evidence="1">
    <location>
        <begin position="21"/>
        <end position="120"/>
    </location>
</feature>
<evidence type="ECO:0000256" key="1">
    <source>
        <dbReference type="SAM" id="SignalP"/>
    </source>
</evidence>
<protein>
    <recommendedName>
        <fullName evidence="4">DUF2570 domain-containing protein</fullName>
    </recommendedName>
</protein>
<reference evidence="2 3" key="1">
    <citation type="submission" date="2019-06" db="EMBL/GenBank/DDBJ databases">
        <title>Lysobacter alkalisoli sp. nov. isolated from saline soil.</title>
        <authorList>
            <person name="Sun J.-Q."/>
            <person name="Xu L."/>
        </authorList>
    </citation>
    <scope>NUCLEOTIDE SEQUENCE [LARGE SCALE GENOMIC DNA]</scope>
    <source>
        <strain evidence="2 3">JCM 31130</strain>
    </source>
</reference>
<dbReference type="AlphaFoldDB" id="A0A508ARZ1"/>
<evidence type="ECO:0008006" key="4">
    <source>
        <dbReference type="Google" id="ProtNLM"/>
    </source>
</evidence>
<dbReference type="Proteomes" id="UP000318212">
    <property type="component" value="Unassembled WGS sequence"/>
</dbReference>
<accession>A0A508ARZ1</accession>
<proteinExistence type="predicted"/>
<keyword evidence="1" id="KW-0732">Signal</keyword>
<feature type="signal peptide" evidence="1">
    <location>
        <begin position="1"/>
        <end position="20"/>
    </location>
</feature>
<sequence length="120" mass="12218">MTRVAIALAIALALSLLANGAQLYRAGGAGARSDAAMQAARDAGAIAALHGRLDVVNGVARAADTDNVALLADLATLVERGRERVTEFRTVERALPPMPGNCGPGAARVEAFNRLSGATP</sequence>
<keyword evidence="3" id="KW-1185">Reference proteome</keyword>
<comment type="caution">
    <text evidence="2">The sequence shown here is derived from an EMBL/GenBank/DDBJ whole genome shotgun (WGS) entry which is preliminary data.</text>
</comment>
<organism evidence="2 3">
    <name type="scientific">Marilutibacter aestuarii</name>
    <dbReference type="NCBI Taxonomy" id="1706195"/>
    <lineage>
        <taxon>Bacteria</taxon>
        <taxon>Pseudomonadati</taxon>
        <taxon>Pseudomonadota</taxon>
        <taxon>Gammaproteobacteria</taxon>
        <taxon>Lysobacterales</taxon>
        <taxon>Lysobacteraceae</taxon>
        <taxon>Marilutibacter</taxon>
    </lineage>
</organism>
<evidence type="ECO:0000313" key="2">
    <source>
        <dbReference type="EMBL" id="TQD51234.1"/>
    </source>
</evidence>
<gene>
    <name evidence="2" type="ORF">FKV25_02040</name>
</gene>
<dbReference type="EMBL" id="VICE01000014">
    <property type="protein sequence ID" value="TQD51234.1"/>
    <property type="molecule type" value="Genomic_DNA"/>
</dbReference>
<evidence type="ECO:0000313" key="3">
    <source>
        <dbReference type="Proteomes" id="UP000318212"/>
    </source>
</evidence>